<dbReference type="Pfam" id="PF10881">
    <property type="entry name" value="DUF2726"/>
    <property type="match status" value="1"/>
</dbReference>
<feature type="domain" description="DUF2726" evidence="1">
    <location>
        <begin position="159"/>
        <end position="265"/>
    </location>
</feature>
<dbReference type="AlphaFoldDB" id="A0A2N3J3W7"/>
<dbReference type="InterPro" id="IPR024402">
    <property type="entry name" value="DUF2726"/>
</dbReference>
<evidence type="ECO:0000313" key="2">
    <source>
        <dbReference type="EMBL" id="PKQ80531.1"/>
    </source>
</evidence>
<gene>
    <name evidence="2" type="ORF">CJP16_07015</name>
</gene>
<protein>
    <recommendedName>
        <fullName evidence="1">DUF2726 domain-containing protein</fullName>
    </recommendedName>
</protein>
<comment type="caution">
    <text evidence="2">The sequence shown here is derived from an EMBL/GenBank/DDBJ whole genome shotgun (WGS) entry which is preliminary data.</text>
</comment>
<keyword evidence="3" id="KW-1185">Reference proteome</keyword>
<dbReference type="EMBL" id="NQMM01000020">
    <property type="protein sequence ID" value="PKQ80531.1"/>
    <property type="molecule type" value="Genomic_DNA"/>
</dbReference>
<reference evidence="2 3" key="1">
    <citation type="journal article" date="2017" name="Front. Microbiol.">
        <title>Strong Genomic and Phenotypic Heterogeneity in the Aeromonas sobria Species Complex.</title>
        <authorList>
            <person name="Gauthier J."/>
            <person name="Vincent A.T."/>
            <person name="Charette S.J."/>
            <person name="Derome N."/>
        </authorList>
    </citation>
    <scope>NUCLEOTIDE SEQUENCE [LARGE SCALE GENOMIC DNA]</scope>
    <source>
        <strain evidence="2 3">TM18</strain>
    </source>
</reference>
<evidence type="ECO:0000313" key="3">
    <source>
        <dbReference type="Proteomes" id="UP000233467"/>
    </source>
</evidence>
<name>A0A2N3J3W7_AERSO</name>
<accession>A0A2N3J3W7</accession>
<organism evidence="2 3">
    <name type="scientific">Aeromonas sobria</name>
    <dbReference type="NCBI Taxonomy" id="646"/>
    <lineage>
        <taxon>Bacteria</taxon>
        <taxon>Pseudomonadati</taxon>
        <taxon>Pseudomonadota</taxon>
        <taxon>Gammaproteobacteria</taxon>
        <taxon>Aeromonadales</taxon>
        <taxon>Aeromonadaceae</taxon>
        <taxon>Aeromonas</taxon>
    </lineage>
</organism>
<sequence>MHLKGLDMDKFYKLMQEQKWPDIFLLAKEERRTLMQNQTEWLSICKFLENEFISYISKEKDVLVGKLCFEYLKLDLAKYINISESARKIIEDIGLSALEKSELSSLIAFSNMCTHSINAKEFIEKAKEKKVTTSQPLQSAPTGKPKAIRVDWLQPLFKSKLESEFYQALKNVFPTYFIYPNVALSNIFDFDKIQDNLGAESKSYFFKAIVDFVVYDPVDNHNPKYFFEVDSAYHDSDKAKRNDALKDDIFSIANIELIRIRPSDQVDGNRFGFETAIRTKISYTHIKN</sequence>
<dbReference type="Proteomes" id="UP000233467">
    <property type="component" value="Unassembled WGS sequence"/>
</dbReference>
<evidence type="ECO:0000259" key="1">
    <source>
        <dbReference type="Pfam" id="PF10881"/>
    </source>
</evidence>
<proteinExistence type="predicted"/>